<evidence type="ECO:0000259" key="1">
    <source>
        <dbReference type="Pfam" id="PF00931"/>
    </source>
</evidence>
<dbReference type="Proteomes" id="UP001634393">
    <property type="component" value="Unassembled WGS sequence"/>
</dbReference>
<dbReference type="Gene3D" id="3.40.50.300">
    <property type="entry name" value="P-loop containing nucleotide triphosphate hydrolases"/>
    <property type="match status" value="1"/>
</dbReference>
<protein>
    <recommendedName>
        <fullName evidence="1">NB-ARC domain-containing protein</fullName>
    </recommendedName>
</protein>
<dbReference type="SUPFAM" id="SSF52540">
    <property type="entry name" value="P-loop containing nucleoside triphosphate hydrolases"/>
    <property type="match status" value="1"/>
</dbReference>
<sequence length="71" mass="7849">MGRPSYLLKTIAVVGMAGIGKTTIVKALYNDPIITNYFETRAFVRLYKGGSSEYPKSKKIRCSDCFTAGCF</sequence>
<organism evidence="2 3">
    <name type="scientific">Penstemon smallii</name>
    <dbReference type="NCBI Taxonomy" id="265156"/>
    <lineage>
        <taxon>Eukaryota</taxon>
        <taxon>Viridiplantae</taxon>
        <taxon>Streptophyta</taxon>
        <taxon>Embryophyta</taxon>
        <taxon>Tracheophyta</taxon>
        <taxon>Spermatophyta</taxon>
        <taxon>Magnoliopsida</taxon>
        <taxon>eudicotyledons</taxon>
        <taxon>Gunneridae</taxon>
        <taxon>Pentapetalae</taxon>
        <taxon>asterids</taxon>
        <taxon>lamiids</taxon>
        <taxon>Lamiales</taxon>
        <taxon>Plantaginaceae</taxon>
        <taxon>Cheloneae</taxon>
        <taxon>Penstemon</taxon>
    </lineage>
</organism>
<comment type="caution">
    <text evidence="2">The sequence shown here is derived from an EMBL/GenBank/DDBJ whole genome shotgun (WGS) entry which is preliminary data.</text>
</comment>
<dbReference type="InterPro" id="IPR002182">
    <property type="entry name" value="NB-ARC"/>
</dbReference>
<proteinExistence type="predicted"/>
<accession>A0ABD3TDP9</accession>
<gene>
    <name evidence="2" type="ORF">ACJIZ3_009244</name>
</gene>
<evidence type="ECO:0000313" key="3">
    <source>
        <dbReference type="Proteomes" id="UP001634393"/>
    </source>
</evidence>
<evidence type="ECO:0000313" key="2">
    <source>
        <dbReference type="EMBL" id="KAL3834508.1"/>
    </source>
</evidence>
<reference evidence="2 3" key="1">
    <citation type="submission" date="2024-12" db="EMBL/GenBank/DDBJ databases">
        <title>The unique morphological basis and parallel evolutionary history of personate flowers in Penstemon.</title>
        <authorList>
            <person name="Depatie T.H."/>
            <person name="Wessinger C.A."/>
        </authorList>
    </citation>
    <scope>NUCLEOTIDE SEQUENCE [LARGE SCALE GENOMIC DNA]</scope>
    <source>
        <strain evidence="2">WTNN_2</strain>
        <tissue evidence="2">Leaf</tissue>
    </source>
</reference>
<name>A0ABD3TDP9_9LAMI</name>
<feature type="domain" description="NB-ARC" evidence="1">
    <location>
        <begin position="9"/>
        <end position="48"/>
    </location>
</feature>
<keyword evidence="3" id="KW-1185">Reference proteome</keyword>
<dbReference type="Pfam" id="PF00931">
    <property type="entry name" value="NB-ARC"/>
    <property type="match status" value="1"/>
</dbReference>
<dbReference type="EMBL" id="JBJXBP010000004">
    <property type="protein sequence ID" value="KAL3834508.1"/>
    <property type="molecule type" value="Genomic_DNA"/>
</dbReference>
<dbReference type="AlphaFoldDB" id="A0ABD3TDP9"/>
<dbReference type="InterPro" id="IPR027417">
    <property type="entry name" value="P-loop_NTPase"/>
</dbReference>